<gene>
    <name evidence="4" type="ORF">BKA16_001086</name>
</gene>
<protein>
    <submittedName>
        <fullName evidence="4">Mce-associated membrane protein</fullName>
    </submittedName>
</protein>
<dbReference type="RefSeq" id="WP_183369691.1">
    <property type="nucleotide sequence ID" value="NZ_BAABHL010000049.1"/>
</dbReference>
<organism evidence="4 5">
    <name type="scientific">Gordonia humi</name>
    <dbReference type="NCBI Taxonomy" id="686429"/>
    <lineage>
        <taxon>Bacteria</taxon>
        <taxon>Bacillati</taxon>
        <taxon>Actinomycetota</taxon>
        <taxon>Actinomycetes</taxon>
        <taxon>Mycobacteriales</taxon>
        <taxon>Gordoniaceae</taxon>
        <taxon>Gordonia</taxon>
    </lineage>
</organism>
<keyword evidence="2" id="KW-0472">Membrane</keyword>
<accession>A0A840EW38</accession>
<evidence type="ECO:0000313" key="5">
    <source>
        <dbReference type="Proteomes" id="UP000551501"/>
    </source>
</evidence>
<feature type="compositionally biased region" description="Pro residues" evidence="3">
    <location>
        <begin position="186"/>
        <end position="211"/>
    </location>
</feature>
<reference evidence="4 5" key="1">
    <citation type="submission" date="2020-08" db="EMBL/GenBank/DDBJ databases">
        <title>Sequencing the genomes of 1000 actinobacteria strains.</title>
        <authorList>
            <person name="Klenk H.-P."/>
        </authorList>
    </citation>
    <scope>NUCLEOTIDE SEQUENCE [LARGE SCALE GENOMIC DNA]</scope>
    <source>
        <strain evidence="4 5">DSM 45298</strain>
    </source>
</reference>
<feature type="region of interest" description="Disordered" evidence="3">
    <location>
        <begin position="169"/>
        <end position="211"/>
    </location>
</feature>
<dbReference type="AlphaFoldDB" id="A0A840EW38"/>
<proteinExistence type="predicted"/>
<comment type="caution">
    <text evidence="4">The sequence shown here is derived from an EMBL/GenBank/DDBJ whole genome shotgun (WGS) entry which is preliminary data.</text>
</comment>
<evidence type="ECO:0000256" key="1">
    <source>
        <dbReference type="ARBA" id="ARBA00004370"/>
    </source>
</evidence>
<dbReference type="Proteomes" id="UP000551501">
    <property type="component" value="Unassembled WGS sequence"/>
</dbReference>
<evidence type="ECO:0000313" key="4">
    <source>
        <dbReference type="EMBL" id="MBB4134534.1"/>
    </source>
</evidence>
<dbReference type="GO" id="GO:0016020">
    <property type="term" value="C:membrane"/>
    <property type="evidence" value="ECO:0007669"/>
    <property type="project" value="UniProtKB-SubCell"/>
</dbReference>
<dbReference type="EMBL" id="JACIFP010000001">
    <property type="protein sequence ID" value="MBB4134534.1"/>
    <property type="molecule type" value="Genomic_DNA"/>
</dbReference>
<dbReference type="PANTHER" id="PTHR37042:SF4">
    <property type="entry name" value="OUTER MEMBRANE PROTEIN RV1973"/>
    <property type="match status" value="1"/>
</dbReference>
<sequence length="211" mass="22653">MRTKTRWVIAGVGVLLVVAIAAAVVTGIRFWGKQAEEDARTSALAAARAYTITLFERDPKTVSDTINKSMAILTGTAKDEFQKNVVDYEMAELVRKDKIVATPTIQGAGVMENTRDTAKVLVFLNLSASRNTDTDNVQIDQSRIVYDMVRRDGRWLISVMDILTDDSLSSRVQQSDGAPPSNAVPIPSPSTPAPSTPAPSTPAPSTPAPAP</sequence>
<comment type="subcellular location">
    <subcellularLocation>
        <location evidence="1">Membrane</location>
    </subcellularLocation>
</comment>
<name>A0A840EW38_9ACTN</name>
<evidence type="ECO:0000256" key="2">
    <source>
        <dbReference type="ARBA" id="ARBA00023136"/>
    </source>
</evidence>
<evidence type="ECO:0000256" key="3">
    <source>
        <dbReference type="SAM" id="MobiDB-lite"/>
    </source>
</evidence>
<keyword evidence="5" id="KW-1185">Reference proteome</keyword>
<dbReference type="PANTHER" id="PTHR37042">
    <property type="entry name" value="OUTER MEMBRANE PROTEIN RV1973"/>
    <property type="match status" value="1"/>
</dbReference>